<feature type="compositionally biased region" description="Basic and acidic residues" evidence="1">
    <location>
        <begin position="7"/>
        <end position="16"/>
    </location>
</feature>
<reference evidence="2" key="2">
    <citation type="submission" date="2020-11" db="EMBL/GenBank/DDBJ databases">
        <authorList>
            <person name="McCartney M.A."/>
            <person name="Auch B."/>
            <person name="Kono T."/>
            <person name="Mallez S."/>
            <person name="Becker A."/>
            <person name="Gohl D.M."/>
            <person name="Silverstein K.A.T."/>
            <person name="Koren S."/>
            <person name="Bechman K.B."/>
            <person name="Herman A."/>
            <person name="Abrahante J.E."/>
            <person name="Garbe J."/>
        </authorList>
    </citation>
    <scope>NUCLEOTIDE SEQUENCE</scope>
    <source>
        <strain evidence="2">Duluth1</strain>
        <tissue evidence="2">Whole animal</tissue>
    </source>
</reference>
<accession>A0A9D4HDL6</accession>
<evidence type="ECO:0000313" key="3">
    <source>
        <dbReference type="Proteomes" id="UP000828390"/>
    </source>
</evidence>
<dbReference type="AlphaFoldDB" id="A0A9D4HDL6"/>
<sequence length="73" mass="8404">MFKVRQAHVECQRDSDQSQTCKPMKSSRSHGTLRTHTGEATGLHCWTPKRRKYAASLTASSLHRMLRRSPMTF</sequence>
<dbReference type="EMBL" id="JAIWYP010000004">
    <property type="protein sequence ID" value="KAH3832048.1"/>
    <property type="molecule type" value="Genomic_DNA"/>
</dbReference>
<proteinExistence type="predicted"/>
<protein>
    <submittedName>
        <fullName evidence="2">Uncharacterized protein</fullName>
    </submittedName>
</protein>
<comment type="caution">
    <text evidence="2">The sequence shown here is derived from an EMBL/GenBank/DDBJ whole genome shotgun (WGS) entry which is preliminary data.</text>
</comment>
<gene>
    <name evidence="2" type="ORF">DPMN_105324</name>
</gene>
<evidence type="ECO:0000313" key="2">
    <source>
        <dbReference type="EMBL" id="KAH3832048.1"/>
    </source>
</evidence>
<feature type="region of interest" description="Disordered" evidence="1">
    <location>
        <begin position="1"/>
        <end position="35"/>
    </location>
</feature>
<organism evidence="2 3">
    <name type="scientific">Dreissena polymorpha</name>
    <name type="common">Zebra mussel</name>
    <name type="synonym">Mytilus polymorpha</name>
    <dbReference type="NCBI Taxonomy" id="45954"/>
    <lineage>
        <taxon>Eukaryota</taxon>
        <taxon>Metazoa</taxon>
        <taxon>Spiralia</taxon>
        <taxon>Lophotrochozoa</taxon>
        <taxon>Mollusca</taxon>
        <taxon>Bivalvia</taxon>
        <taxon>Autobranchia</taxon>
        <taxon>Heteroconchia</taxon>
        <taxon>Euheterodonta</taxon>
        <taxon>Imparidentia</taxon>
        <taxon>Neoheterodontei</taxon>
        <taxon>Myida</taxon>
        <taxon>Dreissenoidea</taxon>
        <taxon>Dreissenidae</taxon>
        <taxon>Dreissena</taxon>
    </lineage>
</organism>
<reference evidence="2" key="1">
    <citation type="journal article" date="2019" name="bioRxiv">
        <title>The Genome of the Zebra Mussel, Dreissena polymorpha: A Resource for Invasive Species Research.</title>
        <authorList>
            <person name="McCartney M.A."/>
            <person name="Auch B."/>
            <person name="Kono T."/>
            <person name="Mallez S."/>
            <person name="Zhang Y."/>
            <person name="Obille A."/>
            <person name="Becker A."/>
            <person name="Abrahante J.E."/>
            <person name="Garbe J."/>
            <person name="Badalamenti J.P."/>
            <person name="Herman A."/>
            <person name="Mangelson H."/>
            <person name="Liachko I."/>
            <person name="Sullivan S."/>
            <person name="Sone E.D."/>
            <person name="Koren S."/>
            <person name="Silverstein K.A.T."/>
            <person name="Beckman K.B."/>
            <person name="Gohl D.M."/>
        </authorList>
    </citation>
    <scope>NUCLEOTIDE SEQUENCE</scope>
    <source>
        <strain evidence="2">Duluth1</strain>
        <tissue evidence="2">Whole animal</tissue>
    </source>
</reference>
<evidence type="ECO:0000256" key="1">
    <source>
        <dbReference type="SAM" id="MobiDB-lite"/>
    </source>
</evidence>
<dbReference type="Proteomes" id="UP000828390">
    <property type="component" value="Unassembled WGS sequence"/>
</dbReference>
<name>A0A9D4HDL6_DREPO</name>
<keyword evidence="3" id="KW-1185">Reference proteome</keyword>